<feature type="region of interest" description="Disordered" evidence="1">
    <location>
        <begin position="77"/>
        <end position="110"/>
    </location>
</feature>
<dbReference type="InterPro" id="IPR008979">
    <property type="entry name" value="Galactose-bd-like_sf"/>
</dbReference>
<proteinExistence type="predicted"/>
<evidence type="ECO:0000256" key="1">
    <source>
        <dbReference type="SAM" id="MobiDB-lite"/>
    </source>
</evidence>
<sequence>MCFIAQSVLGNRLKNIVVTVGQNPHGMKLCNNFKGPGKTGQIIMITCKRPIAGRHVKLLRRGKGFLTLAEVQVIGDTGKNEKPIKPEGENEKQPVKPEGENKKPKPEGNRLKNIAVTVGQNRHQMKLCSNFKGPGKTGQVIMLTCKSPISGRHVKLLRSGKGYLSLAEVQVIGHTGKH</sequence>
<dbReference type="PANTHER" id="PTHR45713">
    <property type="entry name" value="FTP DOMAIN-CONTAINING PROTEIN"/>
    <property type="match status" value="1"/>
</dbReference>
<evidence type="ECO:0000313" key="2">
    <source>
        <dbReference type="EMBL" id="CAC5384210.1"/>
    </source>
</evidence>
<reference evidence="2 3" key="1">
    <citation type="submission" date="2020-06" db="EMBL/GenBank/DDBJ databases">
        <authorList>
            <person name="Li R."/>
            <person name="Bekaert M."/>
        </authorList>
    </citation>
    <scope>NUCLEOTIDE SEQUENCE [LARGE SCALE GENOMIC DNA]</scope>
    <source>
        <strain evidence="3">wild</strain>
    </source>
</reference>
<protein>
    <submittedName>
        <fullName evidence="2">Uncharacterized protein</fullName>
    </submittedName>
</protein>
<keyword evidence="3" id="KW-1185">Reference proteome</keyword>
<dbReference type="SUPFAM" id="SSF49785">
    <property type="entry name" value="Galactose-binding domain-like"/>
    <property type="match status" value="2"/>
</dbReference>
<gene>
    <name evidence="2" type="ORF">MCOR_19875</name>
</gene>
<accession>A0A6J8BM87</accession>
<dbReference type="InterPro" id="IPR051941">
    <property type="entry name" value="BG_Antigen-Binding_Lectin"/>
</dbReference>
<name>A0A6J8BM87_MYTCO</name>
<dbReference type="AlphaFoldDB" id="A0A6J8BM87"/>
<dbReference type="Gene3D" id="2.60.120.260">
    <property type="entry name" value="Galactose-binding domain-like"/>
    <property type="match status" value="2"/>
</dbReference>
<dbReference type="EMBL" id="CACVKT020003488">
    <property type="protein sequence ID" value="CAC5384210.1"/>
    <property type="molecule type" value="Genomic_DNA"/>
</dbReference>
<dbReference type="Proteomes" id="UP000507470">
    <property type="component" value="Unassembled WGS sequence"/>
</dbReference>
<dbReference type="PANTHER" id="PTHR45713:SF15">
    <property type="entry name" value="F5_8 TYPE C DOMAIN-CONTAINING PROTEIN"/>
    <property type="match status" value="1"/>
</dbReference>
<feature type="compositionally biased region" description="Basic and acidic residues" evidence="1">
    <location>
        <begin position="78"/>
        <end position="110"/>
    </location>
</feature>
<evidence type="ECO:0000313" key="3">
    <source>
        <dbReference type="Proteomes" id="UP000507470"/>
    </source>
</evidence>
<organism evidence="2 3">
    <name type="scientific">Mytilus coruscus</name>
    <name type="common">Sea mussel</name>
    <dbReference type="NCBI Taxonomy" id="42192"/>
    <lineage>
        <taxon>Eukaryota</taxon>
        <taxon>Metazoa</taxon>
        <taxon>Spiralia</taxon>
        <taxon>Lophotrochozoa</taxon>
        <taxon>Mollusca</taxon>
        <taxon>Bivalvia</taxon>
        <taxon>Autobranchia</taxon>
        <taxon>Pteriomorphia</taxon>
        <taxon>Mytilida</taxon>
        <taxon>Mytiloidea</taxon>
        <taxon>Mytilidae</taxon>
        <taxon>Mytilinae</taxon>
        <taxon>Mytilus</taxon>
    </lineage>
</organism>